<reference evidence="2" key="1">
    <citation type="journal article" date="2021" name="bioRxiv">
        <title>Whole Genome Assembly and Annotation of Northern Wild Rice, Zizania palustris L., Supports a Whole Genome Duplication in the Zizania Genus.</title>
        <authorList>
            <person name="Haas M."/>
            <person name="Kono T."/>
            <person name="Macchietto M."/>
            <person name="Millas R."/>
            <person name="McGilp L."/>
            <person name="Shao M."/>
            <person name="Duquette J."/>
            <person name="Hirsch C.N."/>
            <person name="Kimball J."/>
        </authorList>
    </citation>
    <scope>NUCLEOTIDE SEQUENCE</scope>
    <source>
        <tissue evidence="2">Fresh leaf tissue</tissue>
    </source>
</reference>
<dbReference type="Proteomes" id="UP000729402">
    <property type="component" value="Unassembled WGS sequence"/>
</dbReference>
<organism evidence="2 3">
    <name type="scientific">Zizania palustris</name>
    <name type="common">Northern wild rice</name>
    <dbReference type="NCBI Taxonomy" id="103762"/>
    <lineage>
        <taxon>Eukaryota</taxon>
        <taxon>Viridiplantae</taxon>
        <taxon>Streptophyta</taxon>
        <taxon>Embryophyta</taxon>
        <taxon>Tracheophyta</taxon>
        <taxon>Spermatophyta</taxon>
        <taxon>Magnoliopsida</taxon>
        <taxon>Liliopsida</taxon>
        <taxon>Poales</taxon>
        <taxon>Poaceae</taxon>
        <taxon>BOP clade</taxon>
        <taxon>Oryzoideae</taxon>
        <taxon>Oryzeae</taxon>
        <taxon>Zizaniinae</taxon>
        <taxon>Zizania</taxon>
    </lineage>
</organism>
<gene>
    <name evidence="2" type="ORF">GUJ93_ZPchr0001g29970</name>
</gene>
<reference evidence="2" key="2">
    <citation type="submission" date="2021-02" db="EMBL/GenBank/DDBJ databases">
        <authorList>
            <person name="Kimball J.A."/>
            <person name="Haas M.W."/>
            <person name="Macchietto M."/>
            <person name="Kono T."/>
            <person name="Duquette J."/>
            <person name="Shao M."/>
        </authorList>
    </citation>
    <scope>NUCLEOTIDE SEQUENCE</scope>
    <source>
        <tissue evidence="2">Fresh leaf tissue</tissue>
    </source>
</reference>
<sequence>MNMSPDRWSMSPASSRRRSRLPRNPFATRCTASRLSRPSHHCFSAHRDTALGHPTMPPPLPKPRHSLCCSTLPR</sequence>
<protein>
    <submittedName>
        <fullName evidence="2">Uncharacterized protein</fullName>
    </submittedName>
</protein>
<proteinExistence type="predicted"/>
<keyword evidence="3" id="KW-1185">Reference proteome</keyword>
<dbReference type="AlphaFoldDB" id="A0A8J5V8X4"/>
<evidence type="ECO:0000256" key="1">
    <source>
        <dbReference type="SAM" id="MobiDB-lite"/>
    </source>
</evidence>
<comment type="caution">
    <text evidence="2">The sequence shown here is derived from an EMBL/GenBank/DDBJ whole genome shotgun (WGS) entry which is preliminary data.</text>
</comment>
<evidence type="ECO:0000313" key="2">
    <source>
        <dbReference type="EMBL" id="KAG8055125.1"/>
    </source>
</evidence>
<dbReference type="EMBL" id="JAAALK010000288">
    <property type="protein sequence ID" value="KAG8055125.1"/>
    <property type="molecule type" value="Genomic_DNA"/>
</dbReference>
<accession>A0A8J5V8X4</accession>
<feature type="region of interest" description="Disordered" evidence="1">
    <location>
        <begin position="1"/>
        <end position="74"/>
    </location>
</feature>
<evidence type="ECO:0000313" key="3">
    <source>
        <dbReference type="Proteomes" id="UP000729402"/>
    </source>
</evidence>
<name>A0A8J5V8X4_ZIZPA</name>